<evidence type="ECO:0000256" key="3">
    <source>
        <dbReference type="ARBA" id="ARBA00012980"/>
    </source>
</evidence>
<protein>
    <recommendedName>
        <fullName evidence="3">dTMP kinase</fullName>
        <ecNumber evidence="3">2.7.4.9</ecNumber>
    </recommendedName>
</protein>
<dbReference type="GO" id="GO:0016787">
    <property type="term" value="F:hydrolase activity"/>
    <property type="evidence" value="ECO:0007669"/>
    <property type="project" value="UniProtKB-KW"/>
</dbReference>
<keyword evidence="4" id="KW-0808">Transferase</keyword>
<evidence type="ECO:0000259" key="9">
    <source>
        <dbReference type="Pfam" id="PF02223"/>
    </source>
</evidence>
<keyword evidence="6" id="KW-0547">Nucleotide-binding</keyword>
<dbReference type="EMBL" id="JH795948">
    <property type="protein sequence ID" value="EJT96452.1"/>
    <property type="molecule type" value="Genomic_DNA"/>
</dbReference>
<dbReference type="STRING" id="1858805.M5FY30"/>
<comment type="similarity">
    <text evidence="2">Belongs to the thymidylate kinase family.</text>
</comment>
<dbReference type="Pfam" id="PF02223">
    <property type="entry name" value="Thymidylate_kin"/>
    <property type="match status" value="1"/>
</dbReference>
<proteinExistence type="inferred from homology"/>
<evidence type="ECO:0000256" key="5">
    <source>
        <dbReference type="ARBA" id="ARBA00022727"/>
    </source>
</evidence>
<dbReference type="HOGENOM" id="CLU_049131_3_3_1"/>
<gene>
    <name evidence="10" type="ORF">DACRYDRAFT_112749</name>
</gene>
<dbReference type="GO" id="GO:0004550">
    <property type="term" value="F:nucleoside diphosphate kinase activity"/>
    <property type="evidence" value="ECO:0007669"/>
    <property type="project" value="TreeGrafter"/>
</dbReference>
<keyword evidence="8" id="KW-0067">ATP-binding</keyword>
<reference evidence="10 11" key="1">
    <citation type="journal article" date="2012" name="Science">
        <title>The Paleozoic origin of enzymatic lignin decomposition reconstructed from 31 fungal genomes.</title>
        <authorList>
            <person name="Floudas D."/>
            <person name="Binder M."/>
            <person name="Riley R."/>
            <person name="Barry K."/>
            <person name="Blanchette R.A."/>
            <person name="Henrissat B."/>
            <person name="Martinez A.T."/>
            <person name="Otillar R."/>
            <person name="Spatafora J.W."/>
            <person name="Yadav J.S."/>
            <person name="Aerts A."/>
            <person name="Benoit I."/>
            <person name="Boyd A."/>
            <person name="Carlson A."/>
            <person name="Copeland A."/>
            <person name="Coutinho P.M."/>
            <person name="de Vries R.P."/>
            <person name="Ferreira P."/>
            <person name="Findley K."/>
            <person name="Foster B."/>
            <person name="Gaskell J."/>
            <person name="Glotzer D."/>
            <person name="Gorecki P."/>
            <person name="Heitman J."/>
            <person name="Hesse C."/>
            <person name="Hori C."/>
            <person name="Igarashi K."/>
            <person name="Jurgens J.A."/>
            <person name="Kallen N."/>
            <person name="Kersten P."/>
            <person name="Kohler A."/>
            <person name="Kuees U."/>
            <person name="Kumar T.K.A."/>
            <person name="Kuo A."/>
            <person name="LaButti K."/>
            <person name="Larrondo L.F."/>
            <person name="Lindquist E."/>
            <person name="Ling A."/>
            <person name="Lombard V."/>
            <person name="Lucas S."/>
            <person name="Lundell T."/>
            <person name="Martin R."/>
            <person name="McLaughlin D.J."/>
            <person name="Morgenstern I."/>
            <person name="Morin E."/>
            <person name="Murat C."/>
            <person name="Nagy L.G."/>
            <person name="Nolan M."/>
            <person name="Ohm R.A."/>
            <person name="Patyshakuliyeva A."/>
            <person name="Rokas A."/>
            <person name="Ruiz-Duenas F.J."/>
            <person name="Sabat G."/>
            <person name="Salamov A."/>
            <person name="Samejima M."/>
            <person name="Schmutz J."/>
            <person name="Slot J.C."/>
            <person name="St John F."/>
            <person name="Stenlid J."/>
            <person name="Sun H."/>
            <person name="Sun S."/>
            <person name="Syed K."/>
            <person name="Tsang A."/>
            <person name="Wiebenga A."/>
            <person name="Young D."/>
            <person name="Pisabarro A."/>
            <person name="Eastwood D.C."/>
            <person name="Martin F."/>
            <person name="Cullen D."/>
            <person name="Grigoriev I.V."/>
            <person name="Hibbett D.S."/>
        </authorList>
    </citation>
    <scope>NUCLEOTIDE SEQUENCE [LARGE SCALE GENOMIC DNA]</scope>
    <source>
        <strain evidence="10 11">DJM-731 SS1</strain>
    </source>
</reference>
<evidence type="ECO:0000313" key="10">
    <source>
        <dbReference type="EMBL" id="EJT96452.1"/>
    </source>
</evidence>
<evidence type="ECO:0000256" key="4">
    <source>
        <dbReference type="ARBA" id="ARBA00022679"/>
    </source>
</evidence>
<dbReference type="AlphaFoldDB" id="M5FY30"/>
<keyword evidence="10" id="KW-0378">Hydrolase</keyword>
<keyword evidence="5" id="KW-0545">Nucleotide biosynthesis</keyword>
<dbReference type="PROSITE" id="PS01331">
    <property type="entry name" value="THYMIDYLATE_KINASE"/>
    <property type="match status" value="1"/>
</dbReference>
<accession>M5FY30</accession>
<name>M5FY30_DACPD</name>
<feature type="domain" description="Thymidylate kinase-like" evidence="9">
    <location>
        <begin position="1"/>
        <end position="122"/>
    </location>
</feature>
<keyword evidence="7" id="KW-0418">Kinase</keyword>
<dbReference type="EC" id="2.7.4.9" evidence="3"/>
<evidence type="ECO:0000256" key="7">
    <source>
        <dbReference type="ARBA" id="ARBA00022777"/>
    </source>
</evidence>
<dbReference type="GO" id="GO:0006233">
    <property type="term" value="P:dTDP biosynthetic process"/>
    <property type="evidence" value="ECO:0007669"/>
    <property type="project" value="InterPro"/>
</dbReference>
<dbReference type="GO" id="GO:0005634">
    <property type="term" value="C:nucleus"/>
    <property type="evidence" value="ECO:0007669"/>
    <property type="project" value="TreeGrafter"/>
</dbReference>
<evidence type="ECO:0000313" key="11">
    <source>
        <dbReference type="Proteomes" id="UP000030653"/>
    </source>
</evidence>
<evidence type="ECO:0000256" key="8">
    <source>
        <dbReference type="ARBA" id="ARBA00022840"/>
    </source>
</evidence>
<dbReference type="InterPro" id="IPR018095">
    <property type="entry name" value="Thymidylate_kin_CS"/>
</dbReference>
<dbReference type="OMA" id="KDETLNW"/>
<dbReference type="Proteomes" id="UP000030653">
    <property type="component" value="Unassembled WGS sequence"/>
</dbReference>
<dbReference type="GO" id="GO:0004798">
    <property type="term" value="F:dTMP kinase activity"/>
    <property type="evidence" value="ECO:0007669"/>
    <property type="project" value="UniProtKB-EC"/>
</dbReference>
<keyword evidence="11" id="KW-1185">Reference proteome</keyword>
<dbReference type="PANTHER" id="PTHR10344:SF1">
    <property type="entry name" value="THYMIDYLATE KINASE"/>
    <property type="match status" value="1"/>
</dbReference>
<dbReference type="GO" id="GO:0006235">
    <property type="term" value="P:dTTP biosynthetic process"/>
    <property type="evidence" value="ECO:0007669"/>
    <property type="project" value="TreeGrafter"/>
</dbReference>
<dbReference type="InterPro" id="IPR039430">
    <property type="entry name" value="Thymidylate_kin-like_dom"/>
</dbReference>
<evidence type="ECO:0000256" key="2">
    <source>
        <dbReference type="ARBA" id="ARBA00009776"/>
    </source>
</evidence>
<dbReference type="Gene3D" id="3.40.50.300">
    <property type="entry name" value="P-loop containing nucleotide triphosphate hydrolases"/>
    <property type="match status" value="1"/>
</dbReference>
<dbReference type="PANTHER" id="PTHR10344">
    <property type="entry name" value="THYMIDYLATE KINASE"/>
    <property type="match status" value="1"/>
</dbReference>
<dbReference type="OrthoDB" id="425602at2759"/>
<feature type="non-terminal residue" evidence="10">
    <location>
        <position position="1"/>
    </location>
</feature>
<evidence type="ECO:0000256" key="1">
    <source>
        <dbReference type="ARBA" id="ARBA00004992"/>
    </source>
</evidence>
<comment type="pathway">
    <text evidence="1">Pyrimidine metabolism; dTTP biosynthesis.</text>
</comment>
<dbReference type="GO" id="GO:0005829">
    <property type="term" value="C:cytosol"/>
    <property type="evidence" value="ECO:0007669"/>
    <property type="project" value="TreeGrafter"/>
</dbReference>
<dbReference type="SUPFAM" id="SSF52540">
    <property type="entry name" value="P-loop containing nucleoside triphosphate hydrolases"/>
    <property type="match status" value="1"/>
</dbReference>
<dbReference type="GO" id="GO:0006227">
    <property type="term" value="P:dUDP biosynthetic process"/>
    <property type="evidence" value="ECO:0007669"/>
    <property type="project" value="TreeGrafter"/>
</dbReference>
<dbReference type="GeneID" id="63684560"/>
<organism evidence="10 11">
    <name type="scientific">Dacryopinax primogenitus (strain DJM 731)</name>
    <name type="common">Brown rot fungus</name>
    <dbReference type="NCBI Taxonomy" id="1858805"/>
    <lineage>
        <taxon>Eukaryota</taxon>
        <taxon>Fungi</taxon>
        <taxon>Dikarya</taxon>
        <taxon>Basidiomycota</taxon>
        <taxon>Agaricomycotina</taxon>
        <taxon>Dacrymycetes</taxon>
        <taxon>Dacrymycetales</taxon>
        <taxon>Dacrymycetaceae</taxon>
        <taxon>Dacryopinax</taxon>
    </lineage>
</organism>
<dbReference type="InterPro" id="IPR027417">
    <property type="entry name" value="P-loop_NTPase"/>
</dbReference>
<evidence type="ECO:0000256" key="6">
    <source>
        <dbReference type="ARBA" id="ARBA00022741"/>
    </source>
</evidence>
<sequence>IHLLFSANRWELAASIERDLQEGITIVCDRYAFSGAVFSAAKGLPLEWCKAPDAGLPAPDAVLFLDISPEKAAERGGYGEERYEKREMQEQVRAQFAVLGKQVKGWTRVDAGRSVEEVQQDISAVVKPLIELVQGQTERLWVDDLPGR</sequence>
<dbReference type="GO" id="GO:0005524">
    <property type="term" value="F:ATP binding"/>
    <property type="evidence" value="ECO:0007669"/>
    <property type="project" value="UniProtKB-KW"/>
</dbReference>
<dbReference type="RefSeq" id="XP_040623350.1">
    <property type="nucleotide sequence ID" value="XM_040769498.1"/>
</dbReference>